<gene>
    <name evidence="1" type="ORF">CNR29_04940</name>
</gene>
<proteinExistence type="predicted"/>
<sequence length="278" mass="31853">MTGYCPYCKEKGHKQIAYGLLNNDNYSILECPKGHSFIIYLQNNKYEWLIRNSLNAFIDRYYLESFMALYQAIEQFRVSFIQGSYISHGQTRLRTIDKMFSTMLDSTQILGAYKSAYLLETGELVDLKGSKHTLFTNKLSIIKLRNKIVHQGYYPSKKEVVASGNIIINYIGSVEQSIKVNVNPNPHNPRLVKLSSPVDINLINQLPKIMQPLNTEKIKRHNPKKLDVFPFEDTTLHLSGLISNGSKIPSFEHLVNIRRKNKIAEFEVDDDSSASDDD</sequence>
<protein>
    <submittedName>
        <fullName evidence="1">Uncharacterized protein</fullName>
    </submittedName>
</protein>
<name>A0A2A3TW95_LEVBR</name>
<reference evidence="1 2" key="1">
    <citation type="submission" date="2017-09" db="EMBL/GenBank/DDBJ databases">
        <title>Genome sequence of Lactobacillus brevis D7.</title>
        <authorList>
            <person name="Kwon M.-S."/>
            <person name="Lim S.K."/>
            <person name="Choi H.-J."/>
        </authorList>
    </citation>
    <scope>NUCLEOTIDE SEQUENCE [LARGE SCALE GENOMIC DNA]</scope>
    <source>
        <strain evidence="1 2">D7</strain>
    </source>
</reference>
<comment type="caution">
    <text evidence="1">The sequence shown here is derived from an EMBL/GenBank/DDBJ whole genome shotgun (WGS) entry which is preliminary data.</text>
</comment>
<accession>A0A2A3TW95</accession>
<evidence type="ECO:0000313" key="1">
    <source>
        <dbReference type="EMBL" id="PBQ23384.1"/>
    </source>
</evidence>
<dbReference type="Proteomes" id="UP000217918">
    <property type="component" value="Unassembled WGS sequence"/>
</dbReference>
<organism evidence="1 2">
    <name type="scientific">Levilactobacillus brevis</name>
    <name type="common">Lactobacillus brevis</name>
    <dbReference type="NCBI Taxonomy" id="1580"/>
    <lineage>
        <taxon>Bacteria</taxon>
        <taxon>Bacillati</taxon>
        <taxon>Bacillota</taxon>
        <taxon>Bacilli</taxon>
        <taxon>Lactobacillales</taxon>
        <taxon>Lactobacillaceae</taxon>
        <taxon>Levilactobacillus</taxon>
    </lineage>
</organism>
<evidence type="ECO:0000313" key="2">
    <source>
        <dbReference type="Proteomes" id="UP000217918"/>
    </source>
</evidence>
<dbReference type="EMBL" id="NVYO01000001">
    <property type="protein sequence ID" value="PBQ23384.1"/>
    <property type="molecule type" value="Genomic_DNA"/>
</dbReference>
<dbReference type="AlphaFoldDB" id="A0A2A3TW95"/>